<reference evidence="1" key="1">
    <citation type="journal article" date="2021" name="Front. Microbiol.">
        <title>Comprehensive Comparative Genomics and Phenotyping of Methylobacterium Species.</title>
        <authorList>
            <person name="Alessa O."/>
            <person name="Ogura Y."/>
            <person name="Fujitani Y."/>
            <person name="Takami H."/>
            <person name="Hayashi T."/>
            <person name="Sahin N."/>
            <person name="Tani A."/>
        </authorList>
    </citation>
    <scope>NUCLEOTIDE SEQUENCE</scope>
    <source>
        <strain evidence="1">DSM 17168</strain>
    </source>
</reference>
<sequence length="338" mass="35423">MQIVDRLSLGPPAGIADARPLRSGALVVQARAARAGNVQVYAGAELARPDRATVRVYRDPEEIFRAESLASFGHKPVTLDHPPEAVTPETWRRVARGHVGDEVLRDGEFVRIPLLLADAEAIAAVRAGQQEISVGYTCTLDWTPGTAPDGTPYDARQTAVVVDHVAIVAEGRAGPQCRIDDTAALRRELADAVVRALAAEAQAARLSAEHEAALAEREREIASLRAPGALDALAAARADAVAGARRILGDAFDPAGLDAGAIRRAAVAHALGEAAAGLDAAGIDGAFRALTAPTDPLRAVLRRRQDAVTPDALTPDAAHAAMVETLRTAWKANPRGAR</sequence>
<reference evidence="1" key="2">
    <citation type="submission" date="2021-08" db="EMBL/GenBank/DDBJ databases">
        <authorList>
            <person name="Tani A."/>
            <person name="Ola A."/>
            <person name="Ogura Y."/>
            <person name="Katsura K."/>
            <person name="Hayashi T."/>
        </authorList>
    </citation>
    <scope>NUCLEOTIDE SEQUENCE</scope>
    <source>
        <strain evidence="1">DSM 17168</strain>
    </source>
</reference>
<dbReference type="EMBL" id="BPQQ01000036">
    <property type="protein sequence ID" value="GJE01272.1"/>
    <property type="molecule type" value="Genomic_DNA"/>
</dbReference>
<proteinExistence type="predicted"/>
<dbReference type="RefSeq" id="WP_238236080.1">
    <property type="nucleotide sequence ID" value="NZ_BPQQ01000036.1"/>
</dbReference>
<dbReference type="PIRSF" id="PIRSF029215">
    <property type="entry name" value="UCP029215"/>
    <property type="match status" value="1"/>
</dbReference>
<accession>A0ABQ4SDH3</accession>
<keyword evidence="2" id="KW-1185">Reference proteome</keyword>
<protein>
    <recommendedName>
        <fullName evidence="3">DUF2213 domain-containing protein</fullName>
    </recommendedName>
</protein>
<organism evidence="1 2">
    <name type="scientific">Methylobacterium isbiliense</name>
    <dbReference type="NCBI Taxonomy" id="315478"/>
    <lineage>
        <taxon>Bacteria</taxon>
        <taxon>Pseudomonadati</taxon>
        <taxon>Pseudomonadota</taxon>
        <taxon>Alphaproteobacteria</taxon>
        <taxon>Hyphomicrobiales</taxon>
        <taxon>Methylobacteriaceae</taxon>
        <taxon>Methylobacterium</taxon>
    </lineage>
</organism>
<name>A0ABQ4SDH3_9HYPH</name>
<evidence type="ECO:0000313" key="1">
    <source>
        <dbReference type="EMBL" id="GJE01272.1"/>
    </source>
</evidence>
<dbReference type="Pfam" id="PF09979">
    <property type="entry name" value="DUF2213"/>
    <property type="match status" value="1"/>
</dbReference>
<evidence type="ECO:0008006" key="3">
    <source>
        <dbReference type="Google" id="ProtNLM"/>
    </source>
</evidence>
<comment type="caution">
    <text evidence="1">The sequence shown here is derived from an EMBL/GenBank/DDBJ whole genome shotgun (WGS) entry which is preliminary data.</text>
</comment>
<evidence type="ECO:0000313" key="2">
    <source>
        <dbReference type="Proteomes" id="UP001055153"/>
    </source>
</evidence>
<dbReference type="InterPro" id="IPR016913">
    <property type="entry name" value="UCP029215"/>
</dbReference>
<dbReference type="Proteomes" id="UP001055153">
    <property type="component" value="Unassembled WGS sequence"/>
</dbReference>
<gene>
    <name evidence="1" type="ORF">GMJLKIPL_3202</name>
</gene>